<sequence>MNDMRVEVFDHLILPFDMRSTGHRNVNFWHAYVEPFTIQNKSVNGVYFLEQCHVLIEPDQRTFSNEVFALRDNHIPFFRSKIEGRSQI</sequence>
<comment type="caution">
    <text evidence="1">The sequence shown here is derived from an EMBL/GenBank/DDBJ whole genome shotgun (WGS) entry which is preliminary data.</text>
</comment>
<organism evidence="1 2">
    <name type="scientific">Phytophthora palmivora</name>
    <dbReference type="NCBI Taxonomy" id="4796"/>
    <lineage>
        <taxon>Eukaryota</taxon>
        <taxon>Sar</taxon>
        <taxon>Stramenopiles</taxon>
        <taxon>Oomycota</taxon>
        <taxon>Peronosporomycetes</taxon>
        <taxon>Peronosporales</taxon>
        <taxon>Peronosporaceae</taxon>
        <taxon>Phytophthora</taxon>
    </lineage>
</organism>
<accession>A0A2P4X284</accession>
<dbReference type="Proteomes" id="UP000237271">
    <property type="component" value="Unassembled WGS sequence"/>
</dbReference>
<keyword evidence="1" id="KW-0547">Nucleotide-binding</keyword>
<dbReference type="OrthoDB" id="64619at2759"/>
<dbReference type="GO" id="GO:0005524">
    <property type="term" value="F:ATP binding"/>
    <property type="evidence" value="ECO:0007669"/>
    <property type="project" value="UniProtKB-KW"/>
</dbReference>
<reference evidence="1 2" key="1">
    <citation type="journal article" date="2017" name="Genome Biol. Evol.">
        <title>Phytophthora megakarya and P. palmivora, closely related causal agents of cacao black pod rot, underwent increases in genome sizes and gene numbers by different mechanisms.</title>
        <authorList>
            <person name="Ali S.S."/>
            <person name="Shao J."/>
            <person name="Lary D.J."/>
            <person name="Kronmiller B."/>
            <person name="Shen D."/>
            <person name="Strem M.D."/>
            <person name="Amoako-Attah I."/>
            <person name="Akrofi A.Y."/>
            <person name="Begoude B.A."/>
            <person name="Ten Hoopen G.M."/>
            <person name="Coulibaly K."/>
            <person name="Kebe B.I."/>
            <person name="Melnick R.L."/>
            <person name="Guiltinan M.J."/>
            <person name="Tyler B.M."/>
            <person name="Meinhardt L.W."/>
            <person name="Bailey B.A."/>
        </authorList>
    </citation>
    <scope>NUCLEOTIDE SEQUENCE [LARGE SCALE GENOMIC DNA]</scope>
    <source>
        <strain evidence="2">sbr112.9</strain>
    </source>
</reference>
<protein>
    <submittedName>
        <fullName evidence="1">ATP-binding cassette (ABC) Superfamily</fullName>
    </submittedName>
</protein>
<evidence type="ECO:0000313" key="1">
    <source>
        <dbReference type="EMBL" id="POM59654.1"/>
    </source>
</evidence>
<evidence type="ECO:0000313" key="2">
    <source>
        <dbReference type="Proteomes" id="UP000237271"/>
    </source>
</evidence>
<gene>
    <name evidence="1" type="ORF">PHPALM_31581</name>
</gene>
<dbReference type="AlphaFoldDB" id="A0A2P4X284"/>
<keyword evidence="1" id="KW-0067">ATP-binding</keyword>
<dbReference type="EMBL" id="NCKW01017069">
    <property type="protein sequence ID" value="POM59654.1"/>
    <property type="molecule type" value="Genomic_DNA"/>
</dbReference>
<proteinExistence type="predicted"/>
<name>A0A2P4X284_9STRA</name>
<keyword evidence="2" id="KW-1185">Reference proteome</keyword>